<evidence type="ECO:0000259" key="1">
    <source>
        <dbReference type="PROSITE" id="PS50801"/>
    </source>
</evidence>
<dbReference type="Proteomes" id="UP000198814">
    <property type="component" value="Unassembled WGS sequence"/>
</dbReference>
<evidence type="ECO:0000313" key="3">
    <source>
        <dbReference type="Proteomes" id="UP000198814"/>
    </source>
</evidence>
<dbReference type="STRING" id="42354.SAMN05216333_11653"/>
<dbReference type="RefSeq" id="WP_256206229.1">
    <property type="nucleotide sequence ID" value="NZ_FNOE01000015.1"/>
</dbReference>
<protein>
    <submittedName>
        <fullName evidence="2">Phospholipid transport system transporter-binding protein</fullName>
    </submittedName>
</protein>
<evidence type="ECO:0000313" key="2">
    <source>
        <dbReference type="EMBL" id="SEO72773.1"/>
    </source>
</evidence>
<keyword evidence="3" id="KW-1185">Reference proteome</keyword>
<dbReference type="SUPFAM" id="SSF52091">
    <property type="entry name" value="SpoIIaa-like"/>
    <property type="match status" value="1"/>
</dbReference>
<feature type="domain" description="STAS" evidence="1">
    <location>
        <begin position="1"/>
        <end position="109"/>
    </location>
</feature>
<organism evidence="2 3">
    <name type="scientific">Nitrosomonas oligotropha</name>
    <dbReference type="NCBI Taxonomy" id="42354"/>
    <lineage>
        <taxon>Bacteria</taxon>
        <taxon>Pseudomonadati</taxon>
        <taxon>Pseudomonadota</taxon>
        <taxon>Betaproteobacteria</taxon>
        <taxon>Nitrosomonadales</taxon>
        <taxon>Nitrosomonadaceae</taxon>
        <taxon>Nitrosomonas</taxon>
    </lineage>
</organism>
<sequence>MSPSIPMIFREGNTVIVQGAVTIDHAVMLTKSGIALFDDQPLTIDLDQVTEVDSTIVSILLEWQRATRKNSYALQFINMPESLKSLIQLYGVAELIPLAVNPVPVQNAS</sequence>
<dbReference type="Gene3D" id="3.30.750.24">
    <property type="entry name" value="STAS domain"/>
    <property type="match status" value="1"/>
</dbReference>
<dbReference type="EMBL" id="FODO01000016">
    <property type="protein sequence ID" value="SEO72773.1"/>
    <property type="molecule type" value="Genomic_DNA"/>
</dbReference>
<gene>
    <name evidence="2" type="ORF">SAMN05216333_11653</name>
</gene>
<name>A0A1H8S3N6_9PROT</name>
<dbReference type="InterPro" id="IPR036513">
    <property type="entry name" value="STAS_dom_sf"/>
</dbReference>
<reference evidence="3" key="1">
    <citation type="submission" date="2016-10" db="EMBL/GenBank/DDBJ databases">
        <authorList>
            <person name="Varghese N."/>
            <person name="Submissions S."/>
        </authorList>
    </citation>
    <scope>NUCLEOTIDE SEQUENCE [LARGE SCALE GENOMIC DNA]</scope>
    <source>
        <strain evidence="3">Nm76</strain>
    </source>
</reference>
<proteinExistence type="predicted"/>
<dbReference type="Pfam" id="PF13466">
    <property type="entry name" value="STAS_2"/>
    <property type="match status" value="1"/>
</dbReference>
<dbReference type="InterPro" id="IPR002645">
    <property type="entry name" value="STAS_dom"/>
</dbReference>
<dbReference type="PROSITE" id="PS50801">
    <property type="entry name" value="STAS"/>
    <property type="match status" value="1"/>
</dbReference>
<dbReference type="InterPro" id="IPR058548">
    <property type="entry name" value="MlaB-like_STAS"/>
</dbReference>
<dbReference type="AlphaFoldDB" id="A0A1H8S3N6"/>
<dbReference type="CDD" id="cd07043">
    <property type="entry name" value="STAS_anti-anti-sigma_factors"/>
    <property type="match status" value="1"/>
</dbReference>
<accession>A0A1H8S3N6</accession>